<reference evidence="1" key="1">
    <citation type="submission" date="2016-06" db="UniProtKB">
        <authorList>
            <consortium name="WormBaseParasite"/>
        </authorList>
    </citation>
    <scope>IDENTIFICATION</scope>
</reference>
<dbReference type="AlphaFoldDB" id="A0A183JK94"/>
<sequence length="42" mass="4405">MSACFDGNMVSAEIGHSSSVDDWSLTLSTLSVKAESTDSPLK</sequence>
<name>A0A183JK94_9TREM</name>
<organism evidence="1">
    <name type="scientific">Schistosoma curassoni</name>
    <dbReference type="NCBI Taxonomy" id="6186"/>
    <lineage>
        <taxon>Eukaryota</taxon>
        <taxon>Metazoa</taxon>
        <taxon>Spiralia</taxon>
        <taxon>Lophotrochozoa</taxon>
        <taxon>Platyhelminthes</taxon>
        <taxon>Trematoda</taxon>
        <taxon>Digenea</taxon>
        <taxon>Strigeidida</taxon>
        <taxon>Schistosomatoidea</taxon>
        <taxon>Schistosomatidae</taxon>
        <taxon>Schistosoma</taxon>
    </lineage>
</organism>
<accession>A0A183JK94</accession>
<evidence type="ECO:0000313" key="1">
    <source>
        <dbReference type="WBParaSite" id="SCUD_0000312301-mRNA-1"/>
    </source>
</evidence>
<proteinExistence type="predicted"/>
<protein>
    <submittedName>
        <fullName evidence="1">Transposase</fullName>
    </submittedName>
</protein>
<dbReference type="WBParaSite" id="SCUD_0000312301-mRNA-1">
    <property type="protein sequence ID" value="SCUD_0000312301-mRNA-1"/>
    <property type="gene ID" value="SCUD_0000312301"/>
</dbReference>